<comment type="subcellular location">
    <subcellularLocation>
        <location evidence="1">Mitochondrion</location>
    </subcellularLocation>
</comment>
<dbReference type="InterPro" id="IPR036249">
    <property type="entry name" value="Thioredoxin-like_sf"/>
</dbReference>
<dbReference type="GO" id="GO:0003735">
    <property type="term" value="F:structural constituent of ribosome"/>
    <property type="evidence" value="ECO:0007669"/>
    <property type="project" value="InterPro"/>
</dbReference>
<dbReference type="Ensembl" id="ENSCCRT00000125076.1">
    <property type="protein sequence ID" value="ENSCCRP00000138778.1"/>
    <property type="gene ID" value="ENSCCRG00000061250.1"/>
</dbReference>
<proteinExistence type="inferred from homology"/>
<dbReference type="PANTHER" id="PTHR13274:SF2">
    <property type="entry name" value="SMALL RIBOSOMAL SUBUNIT PROTEIN MS25"/>
    <property type="match status" value="1"/>
</dbReference>
<evidence type="ECO:0000313" key="10">
    <source>
        <dbReference type="Ensembl" id="ENSCCRP00000138778.1"/>
    </source>
</evidence>
<organism evidence="10 11">
    <name type="scientific">Cyprinus carpio carpio</name>
    <dbReference type="NCBI Taxonomy" id="630221"/>
    <lineage>
        <taxon>Eukaryota</taxon>
        <taxon>Metazoa</taxon>
        <taxon>Chordata</taxon>
        <taxon>Craniata</taxon>
        <taxon>Vertebrata</taxon>
        <taxon>Euteleostomi</taxon>
        <taxon>Actinopterygii</taxon>
        <taxon>Neopterygii</taxon>
        <taxon>Teleostei</taxon>
        <taxon>Ostariophysi</taxon>
        <taxon>Cypriniformes</taxon>
        <taxon>Cyprinidae</taxon>
        <taxon>Cyprininae</taxon>
        <taxon>Cyprinus</taxon>
    </lineage>
</organism>
<dbReference type="InterPro" id="IPR040049">
    <property type="entry name" value="Ribosomal_mS25/mL61"/>
</dbReference>
<dbReference type="InterPro" id="IPR007741">
    <property type="entry name" value="Ribosomal_mL43/mS25/NADH_DH"/>
</dbReference>
<feature type="domain" description="Ribosomal protein/NADH dehydrogenase" evidence="9">
    <location>
        <begin position="36"/>
        <end position="134"/>
    </location>
</feature>
<protein>
    <recommendedName>
        <fullName evidence="6">Small ribosomal subunit protein mS25</fullName>
    </recommendedName>
    <alternativeName>
        <fullName evidence="7">28S ribosomal protein S25, mitochondrial</fullName>
    </alternativeName>
</protein>
<dbReference type="SUPFAM" id="SSF52833">
    <property type="entry name" value="Thioredoxin-like"/>
    <property type="match status" value="1"/>
</dbReference>
<reference evidence="10" key="1">
    <citation type="submission" date="2025-08" db="UniProtKB">
        <authorList>
            <consortium name="Ensembl"/>
        </authorList>
    </citation>
    <scope>IDENTIFICATION</scope>
</reference>
<dbReference type="GeneTree" id="ENSGT00640000091558"/>
<dbReference type="OMA" id="FCICEVP"/>
<evidence type="ECO:0000256" key="4">
    <source>
        <dbReference type="ARBA" id="ARBA00023128"/>
    </source>
</evidence>
<accession>A0A9J8A4D1</accession>
<feature type="transmembrane region" description="Helical" evidence="8">
    <location>
        <begin position="84"/>
        <end position="103"/>
    </location>
</feature>
<keyword evidence="8" id="KW-1133">Transmembrane helix</keyword>
<dbReference type="GO" id="GO:1990904">
    <property type="term" value="C:ribonucleoprotein complex"/>
    <property type="evidence" value="ECO:0007669"/>
    <property type="project" value="UniProtKB-KW"/>
</dbReference>
<evidence type="ECO:0000256" key="5">
    <source>
        <dbReference type="ARBA" id="ARBA00023274"/>
    </source>
</evidence>
<name>A0A9J8A4D1_CYPCA</name>
<dbReference type="AlphaFoldDB" id="A0A9J8A4D1"/>
<dbReference type="SMART" id="SM00916">
    <property type="entry name" value="L51_S25_CI-B8"/>
    <property type="match status" value="1"/>
</dbReference>
<dbReference type="Gene3D" id="3.40.30.10">
    <property type="entry name" value="Glutaredoxin"/>
    <property type="match status" value="1"/>
</dbReference>
<comment type="similarity">
    <text evidence="2">Belongs to the mitochondrion-specific ribosomal protein mS25 family.</text>
</comment>
<evidence type="ECO:0000256" key="6">
    <source>
        <dbReference type="ARBA" id="ARBA00035139"/>
    </source>
</evidence>
<reference evidence="10" key="2">
    <citation type="submission" date="2025-09" db="UniProtKB">
        <authorList>
            <consortium name="Ensembl"/>
        </authorList>
    </citation>
    <scope>IDENTIFICATION</scope>
</reference>
<keyword evidence="8" id="KW-0472">Membrane</keyword>
<keyword evidence="8" id="KW-0812">Transmembrane</keyword>
<evidence type="ECO:0000256" key="8">
    <source>
        <dbReference type="SAM" id="Phobius"/>
    </source>
</evidence>
<dbReference type="GO" id="GO:0005739">
    <property type="term" value="C:mitochondrion"/>
    <property type="evidence" value="ECO:0007669"/>
    <property type="project" value="UniProtKB-SubCell"/>
</dbReference>
<evidence type="ECO:0000256" key="7">
    <source>
        <dbReference type="ARBA" id="ARBA00035369"/>
    </source>
</evidence>
<dbReference type="PANTHER" id="PTHR13274">
    <property type="entry name" value="MITOCHONDRIAL RIBOSOMAL PROTEIN S25"/>
    <property type="match status" value="1"/>
</dbReference>
<dbReference type="Pfam" id="PF05047">
    <property type="entry name" value="L51_S25_CI-B8"/>
    <property type="match status" value="1"/>
</dbReference>
<keyword evidence="5" id="KW-0687">Ribonucleoprotein</keyword>
<keyword evidence="3" id="KW-0689">Ribosomal protein</keyword>
<evidence type="ECO:0000256" key="1">
    <source>
        <dbReference type="ARBA" id="ARBA00004173"/>
    </source>
</evidence>
<evidence type="ECO:0000256" key="2">
    <source>
        <dbReference type="ARBA" id="ARBA00008046"/>
    </source>
</evidence>
<dbReference type="GO" id="GO:0005840">
    <property type="term" value="C:ribosome"/>
    <property type="evidence" value="ECO:0007669"/>
    <property type="project" value="UniProtKB-KW"/>
</dbReference>
<dbReference type="Proteomes" id="UP001108240">
    <property type="component" value="Unplaced"/>
</dbReference>
<evidence type="ECO:0000313" key="11">
    <source>
        <dbReference type="Proteomes" id="UP001108240"/>
    </source>
</evidence>
<evidence type="ECO:0000256" key="3">
    <source>
        <dbReference type="ARBA" id="ARBA00022980"/>
    </source>
</evidence>
<evidence type="ECO:0000259" key="9">
    <source>
        <dbReference type="SMART" id="SM00916"/>
    </source>
</evidence>
<keyword evidence="4" id="KW-0496">Mitochondrion</keyword>
<sequence>MPMKGRFPIRRTLEYLQKGEVVFKKSVNIMTVNYNTHGDLSEGARKFVFFNIPQIQYKNPWVQIMMFKNMTPSPFLRFYLGKSFVLLFFNLFSILWYLLVLLLCLDDGEQVLVDVEGKDHKEIMNHVKTILGKSDKVLEAEALAKMELSNPANFGPKRYFLRECISEVEGQVPHPGFVPLPKEMTGKYRAKLAAASDE</sequence>
<keyword evidence="11" id="KW-1185">Reference proteome</keyword>